<dbReference type="InterPro" id="IPR036866">
    <property type="entry name" value="RibonucZ/Hydroxyglut_hydro"/>
</dbReference>
<evidence type="ECO:0000313" key="11">
    <source>
        <dbReference type="Proteomes" id="UP001054892"/>
    </source>
</evidence>
<dbReference type="InterPro" id="IPR025405">
    <property type="entry name" value="DUF4131"/>
</dbReference>
<dbReference type="NCBIfam" id="TIGR00360">
    <property type="entry name" value="ComEC_N-term"/>
    <property type="match status" value="1"/>
</dbReference>
<feature type="transmembrane region" description="Helical" evidence="6">
    <location>
        <begin position="329"/>
        <end position="349"/>
    </location>
</feature>
<keyword evidence="5 6" id="KW-0472">Membrane</keyword>
<dbReference type="NCBIfam" id="TIGR00361">
    <property type="entry name" value="ComEC_Rec2"/>
    <property type="match status" value="1"/>
</dbReference>
<evidence type="ECO:0000256" key="4">
    <source>
        <dbReference type="ARBA" id="ARBA00022989"/>
    </source>
</evidence>
<keyword evidence="3 6" id="KW-0812">Transmembrane</keyword>
<dbReference type="Pfam" id="PF03772">
    <property type="entry name" value="Competence"/>
    <property type="match status" value="1"/>
</dbReference>
<evidence type="ECO:0000313" key="8">
    <source>
        <dbReference type="EMBL" id="BCG23644.1"/>
    </source>
</evidence>
<feature type="transmembrane region" description="Helical" evidence="6">
    <location>
        <begin position="258"/>
        <end position="276"/>
    </location>
</feature>
<keyword evidence="2" id="KW-1003">Cell membrane</keyword>
<name>A0A6J4E3V0_9PSED</name>
<organism evidence="8 10">
    <name type="scientific">Pseudomonas tohonis</name>
    <dbReference type="NCBI Taxonomy" id="2725477"/>
    <lineage>
        <taxon>Bacteria</taxon>
        <taxon>Pseudomonadati</taxon>
        <taxon>Pseudomonadota</taxon>
        <taxon>Gammaproteobacteria</taxon>
        <taxon>Pseudomonadales</taxon>
        <taxon>Pseudomonadaceae</taxon>
        <taxon>Pseudomonas</taxon>
    </lineage>
</organism>
<dbReference type="Pfam" id="PF00753">
    <property type="entry name" value="Lactamase_B"/>
    <property type="match status" value="1"/>
</dbReference>
<dbReference type="EMBL" id="AP023189">
    <property type="protein sequence ID" value="BCG23644.1"/>
    <property type="molecule type" value="Genomic_DNA"/>
</dbReference>
<dbReference type="InterPro" id="IPR004477">
    <property type="entry name" value="ComEC_N"/>
</dbReference>
<evidence type="ECO:0000256" key="5">
    <source>
        <dbReference type="ARBA" id="ARBA00023136"/>
    </source>
</evidence>
<dbReference type="SMART" id="SM00849">
    <property type="entry name" value="Lactamase_B"/>
    <property type="match status" value="1"/>
</dbReference>
<dbReference type="RefSeq" id="WP_228723564.1">
    <property type="nucleotide sequence ID" value="NZ_AP023189.1"/>
</dbReference>
<feature type="transmembrane region" description="Helical" evidence="6">
    <location>
        <begin position="222"/>
        <end position="246"/>
    </location>
</feature>
<sequence length="740" mass="78991">MTWALVALGGGLAAVRFMPALPPTAWLLAAAALGLALLAGRGRAPGLFLLGIAWGCCCAQWALDDRLAPSLDGETRWLEGRVVGLPQRGSGVVRFELDDPQMPGAELPSRIRLSWYGGPQLRGGERWRLAVTLKRPRGLVNPHAFDYEAWLLARHIGASGSVKAGKPLAPGNGPAAWRDRLRQGIEQVPAHGRNGGIAALVLGDGSGLVAADWRLLQDTGTVHLMVISGQHIALLAAVLYGAVALLARLGLWPGRLPWLPCACALAFVGSLGYGLLAGFDVPVQRACLMTAIALLWRLRFRHLGVVRPLLVAFCVVLAADPLASLQAGFWLSFGAVALLILIFAGRMGVPPWWLSWWRAQWTMGLALSPLLLALALPISLSGPLANLVAVPWVSLVSVPLSLLGTALQGVPWLGAGLLWLAGGSLELLFRLLAWIAAWVPAWQATAVPPWAWLLGMGGCLLLVLPAGVPVRVLGVALLLPTLFPPVERPPWGRADIWLLDVGQGLSVLVRTREHALLYDTGARRGDFDMGERVVLPSLLGLGVRQLDQLLLSHADNDHAGGAGAVLRGMPVTRVVSGEPLRLPAALGATACGNQAWEWDGVRLRTWRWEQARSGNDRSCVLSVEAHGERIHLTGDIGVQAEAAWIASGEPLRADWLLAPHHGSASSSSAALIEAVSPRGALITRGSHNAFGHPHPSVVARYRASGVAIHDTAQSGALLIRLGERDEVRGLRTQARFWREK</sequence>
<dbReference type="PANTHER" id="PTHR30619:SF1">
    <property type="entry name" value="RECOMBINATION PROTEIN 2"/>
    <property type="match status" value="1"/>
</dbReference>
<keyword evidence="4 6" id="KW-1133">Transmembrane helix</keyword>
<proteinExistence type="predicted"/>
<feature type="transmembrane region" description="Helical" evidence="6">
    <location>
        <begin position="450"/>
        <end position="479"/>
    </location>
</feature>
<dbReference type="EMBL" id="BQKM01000002">
    <property type="protein sequence ID" value="GJN51688.1"/>
    <property type="molecule type" value="Genomic_DNA"/>
</dbReference>
<evidence type="ECO:0000259" key="7">
    <source>
        <dbReference type="SMART" id="SM00849"/>
    </source>
</evidence>
<dbReference type="GO" id="GO:0030420">
    <property type="term" value="P:establishment of competence for transformation"/>
    <property type="evidence" value="ECO:0007669"/>
    <property type="project" value="InterPro"/>
</dbReference>
<dbReference type="AlphaFoldDB" id="A0A6J4E3V0"/>
<gene>
    <name evidence="8" type="ORF">TUM18999_18350</name>
    <name evidence="9" type="ORF">TUM20286_14400</name>
</gene>
<dbReference type="KEGG" id="ptw:TUM18999_18350"/>
<dbReference type="SUPFAM" id="SSF56281">
    <property type="entry name" value="Metallo-hydrolase/oxidoreductase"/>
    <property type="match status" value="1"/>
</dbReference>
<dbReference type="Proteomes" id="UP000509383">
    <property type="component" value="Chromosome"/>
</dbReference>
<protein>
    <submittedName>
        <fullName evidence="8">DNA internalization-related competence protein ComEC/Rec2</fullName>
    </submittedName>
</protein>
<accession>A0A6J4E3V0</accession>
<feature type="transmembrane region" description="Helical" evidence="6">
    <location>
        <begin position="23"/>
        <end position="40"/>
    </location>
</feature>
<evidence type="ECO:0000313" key="9">
    <source>
        <dbReference type="EMBL" id="GJN51688.1"/>
    </source>
</evidence>
<dbReference type="InterPro" id="IPR035681">
    <property type="entry name" value="ComA-like_MBL"/>
</dbReference>
<dbReference type="Proteomes" id="UP001054892">
    <property type="component" value="Unassembled WGS sequence"/>
</dbReference>
<dbReference type="Pfam" id="PF13567">
    <property type="entry name" value="DUF4131"/>
    <property type="match status" value="1"/>
</dbReference>
<reference evidence="8 10" key="1">
    <citation type="submission" date="2020-05" db="EMBL/GenBank/DDBJ databases">
        <title>Characterization of novel class B3 metallo-beta-lactamase from novel Pseudomonas species.</title>
        <authorList>
            <person name="Yamada K."/>
            <person name="Aoki K."/>
            <person name="Ishii Y."/>
        </authorList>
    </citation>
    <scope>NUCLEOTIDE SEQUENCE [LARGE SCALE GENOMIC DNA]</scope>
    <source>
        <strain evidence="8 10">TUM18999</strain>
        <strain evidence="9 11">TUM20286</strain>
    </source>
</reference>
<evidence type="ECO:0000256" key="2">
    <source>
        <dbReference type="ARBA" id="ARBA00022475"/>
    </source>
</evidence>
<comment type="subcellular location">
    <subcellularLocation>
        <location evidence="1">Cell membrane</location>
        <topology evidence="1">Multi-pass membrane protein</topology>
    </subcellularLocation>
</comment>
<dbReference type="InterPro" id="IPR052159">
    <property type="entry name" value="Competence_DNA_uptake"/>
</dbReference>
<evidence type="ECO:0000313" key="10">
    <source>
        <dbReference type="Proteomes" id="UP000509383"/>
    </source>
</evidence>
<keyword evidence="11" id="KW-1185">Reference proteome</keyword>
<dbReference type="InterPro" id="IPR004797">
    <property type="entry name" value="Competence_ComEC/Rec2"/>
</dbReference>
<evidence type="ECO:0000256" key="3">
    <source>
        <dbReference type="ARBA" id="ARBA00022692"/>
    </source>
</evidence>
<dbReference type="Gene3D" id="3.60.15.10">
    <property type="entry name" value="Ribonuclease Z/Hydroxyacylglutathione hydrolase-like"/>
    <property type="match status" value="1"/>
</dbReference>
<evidence type="ECO:0000256" key="1">
    <source>
        <dbReference type="ARBA" id="ARBA00004651"/>
    </source>
</evidence>
<dbReference type="GO" id="GO:0005886">
    <property type="term" value="C:plasma membrane"/>
    <property type="evidence" value="ECO:0007669"/>
    <property type="project" value="UniProtKB-SubCell"/>
</dbReference>
<dbReference type="PANTHER" id="PTHR30619">
    <property type="entry name" value="DNA INTERNALIZATION/COMPETENCE PROTEIN COMEC/REC2"/>
    <property type="match status" value="1"/>
</dbReference>
<feature type="transmembrane region" description="Helical" evidence="6">
    <location>
        <begin position="305"/>
        <end position="323"/>
    </location>
</feature>
<dbReference type="CDD" id="cd07731">
    <property type="entry name" value="ComA-like_MBL-fold"/>
    <property type="match status" value="1"/>
</dbReference>
<feature type="domain" description="Metallo-beta-lactamase" evidence="7">
    <location>
        <begin position="503"/>
        <end position="687"/>
    </location>
</feature>
<evidence type="ECO:0000256" key="6">
    <source>
        <dbReference type="SAM" id="Phobius"/>
    </source>
</evidence>
<dbReference type="InterPro" id="IPR001279">
    <property type="entry name" value="Metallo-B-lactamas"/>
</dbReference>